<dbReference type="AlphaFoldDB" id="A0A0A8YS42"/>
<organism evidence="1">
    <name type="scientific">Arundo donax</name>
    <name type="common">Giant reed</name>
    <name type="synonym">Donax arundinaceus</name>
    <dbReference type="NCBI Taxonomy" id="35708"/>
    <lineage>
        <taxon>Eukaryota</taxon>
        <taxon>Viridiplantae</taxon>
        <taxon>Streptophyta</taxon>
        <taxon>Embryophyta</taxon>
        <taxon>Tracheophyta</taxon>
        <taxon>Spermatophyta</taxon>
        <taxon>Magnoliopsida</taxon>
        <taxon>Liliopsida</taxon>
        <taxon>Poales</taxon>
        <taxon>Poaceae</taxon>
        <taxon>PACMAD clade</taxon>
        <taxon>Arundinoideae</taxon>
        <taxon>Arundineae</taxon>
        <taxon>Arundo</taxon>
    </lineage>
</organism>
<accession>A0A0A8YS42</accession>
<reference evidence="1" key="1">
    <citation type="submission" date="2014-09" db="EMBL/GenBank/DDBJ databases">
        <authorList>
            <person name="Magalhaes I.L.F."/>
            <person name="Oliveira U."/>
            <person name="Santos F.R."/>
            <person name="Vidigal T.H.D.A."/>
            <person name="Brescovit A.D."/>
            <person name="Santos A.J."/>
        </authorList>
    </citation>
    <scope>NUCLEOTIDE SEQUENCE</scope>
    <source>
        <tissue evidence="1">Shoot tissue taken approximately 20 cm above the soil surface</tissue>
    </source>
</reference>
<proteinExistence type="predicted"/>
<sequence>MELHWYFVGGGVTVFRFTGYRYTFL</sequence>
<name>A0A0A8YS42_ARUDO</name>
<reference evidence="1" key="2">
    <citation type="journal article" date="2015" name="Data Brief">
        <title>Shoot transcriptome of the giant reed, Arundo donax.</title>
        <authorList>
            <person name="Barrero R.A."/>
            <person name="Guerrero F.D."/>
            <person name="Moolhuijzen P."/>
            <person name="Goolsby J.A."/>
            <person name="Tidwell J."/>
            <person name="Bellgard S.E."/>
            <person name="Bellgard M.I."/>
        </authorList>
    </citation>
    <scope>NUCLEOTIDE SEQUENCE</scope>
    <source>
        <tissue evidence="1">Shoot tissue taken approximately 20 cm above the soil surface</tissue>
    </source>
</reference>
<evidence type="ECO:0000313" key="1">
    <source>
        <dbReference type="EMBL" id="JAD25192.1"/>
    </source>
</evidence>
<dbReference type="EMBL" id="GBRH01272703">
    <property type="protein sequence ID" value="JAD25192.1"/>
    <property type="molecule type" value="Transcribed_RNA"/>
</dbReference>
<protein>
    <submittedName>
        <fullName evidence="1">Uncharacterized protein</fullName>
    </submittedName>
</protein>